<dbReference type="InterPro" id="IPR020946">
    <property type="entry name" value="Flavin_mOase-like"/>
</dbReference>
<organism evidence="8 9">
    <name type="scientific">Apodospora peruviana</name>
    <dbReference type="NCBI Taxonomy" id="516989"/>
    <lineage>
        <taxon>Eukaryota</taxon>
        <taxon>Fungi</taxon>
        <taxon>Dikarya</taxon>
        <taxon>Ascomycota</taxon>
        <taxon>Pezizomycotina</taxon>
        <taxon>Sordariomycetes</taxon>
        <taxon>Sordariomycetidae</taxon>
        <taxon>Sordariales</taxon>
        <taxon>Lasiosphaeriaceae</taxon>
        <taxon>Apodospora</taxon>
    </lineage>
</organism>
<feature type="region of interest" description="Disordered" evidence="6">
    <location>
        <begin position="62"/>
        <end position="84"/>
    </location>
</feature>
<keyword evidence="5" id="KW-0560">Oxidoreductase</keyword>
<dbReference type="PIRSF" id="PIRSF000332">
    <property type="entry name" value="FMO"/>
    <property type="match status" value="1"/>
</dbReference>
<evidence type="ECO:0000313" key="9">
    <source>
        <dbReference type="Proteomes" id="UP001283341"/>
    </source>
</evidence>
<evidence type="ECO:0000256" key="6">
    <source>
        <dbReference type="SAM" id="MobiDB-lite"/>
    </source>
</evidence>
<comment type="similarity">
    <text evidence="1">Belongs to the FMO family.</text>
</comment>
<dbReference type="Pfam" id="PF00743">
    <property type="entry name" value="FMO-like"/>
    <property type="match status" value="2"/>
</dbReference>
<dbReference type="InterPro" id="IPR006076">
    <property type="entry name" value="FAD-dep_OxRdtase"/>
</dbReference>
<keyword evidence="4" id="KW-0521">NADP</keyword>
<dbReference type="InterPro" id="IPR000960">
    <property type="entry name" value="Flavin_mOase"/>
</dbReference>
<evidence type="ECO:0000259" key="7">
    <source>
        <dbReference type="Pfam" id="PF01266"/>
    </source>
</evidence>
<dbReference type="GO" id="GO:0050661">
    <property type="term" value="F:NADP binding"/>
    <property type="evidence" value="ECO:0007669"/>
    <property type="project" value="InterPro"/>
</dbReference>
<feature type="domain" description="FAD dependent oxidoreductase" evidence="7">
    <location>
        <begin position="21"/>
        <end position="53"/>
    </location>
</feature>
<dbReference type="GO" id="GO:0004499">
    <property type="term" value="F:N,N-dimethylaniline monooxygenase activity"/>
    <property type="evidence" value="ECO:0007669"/>
    <property type="project" value="InterPro"/>
</dbReference>
<sequence length="535" mass="58278">MAPSATGPSASEFGFSAAQTVAVIGAGISGVSTAAHLLKQGLSVTVFERSSVSGGVWHYDERASRDPQYPNNKPSLGDYSVSRPGEYGSTRYNQNILNGNGVKAINNIKDGFDDSPDTEVLFSPPGPCYAGLKTNVPSTLMFSSLTPWPEGTEPSVPQSQVEEYIRRIAKEHGVDDVTLFHTRVDEVRKTGAKWEIRSVSLEGANHLVEQISSFDMVVVASGHYNMPRIPDIDGLKELKAAYPGRVSHSKQYRDARKYSGQNVLVVGAGVSALDICRELDGVANKTYQSVRGGMFDLSETLLPSSAVRVGAVTGFGCLQHDRLDGGEVKSLRGAIYAPLADGIVLADIDHVLLATGYITSYPFLRHLHSDTTPTTDAGQDVLVTSEGDMAHNLYKDMFYIPDPTLSFVGIPYHVATFSLFDFQAQALARIYAGKAHLPSQEEMRREYEERVREKGYGRGFHSLYGAGQEVAYVQALVELVNRDIDGTTAVKPMLPHSESWVREYEAMRASKKVTSFPRAPVPGEQVGIMSSRTTE</sequence>
<accession>A0AAE0HXC1</accession>
<gene>
    <name evidence="8" type="ORF">B0H66DRAFT_566840</name>
</gene>
<comment type="caution">
    <text evidence="8">The sequence shown here is derived from an EMBL/GenBank/DDBJ whole genome shotgun (WGS) entry which is preliminary data.</text>
</comment>
<evidence type="ECO:0000256" key="5">
    <source>
        <dbReference type="ARBA" id="ARBA00023002"/>
    </source>
</evidence>
<evidence type="ECO:0000256" key="3">
    <source>
        <dbReference type="ARBA" id="ARBA00022827"/>
    </source>
</evidence>
<dbReference type="AlphaFoldDB" id="A0AAE0HXC1"/>
<dbReference type="EMBL" id="JAUEDM010000007">
    <property type="protein sequence ID" value="KAK3313731.1"/>
    <property type="molecule type" value="Genomic_DNA"/>
</dbReference>
<dbReference type="Gene3D" id="3.50.50.60">
    <property type="entry name" value="FAD/NAD(P)-binding domain"/>
    <property type="match status" value="2"/>
</dbReference>
<evidence type="ECO:0000313" key="8">
    <source>
        <dbReference type="EMBL" id="KAK3313731.1"/>
    </source>
</evidence>
<reference evidence="8" key="2">
    <citation type="submission" date="2023-06" db="EMBL/GenBank/DDBJ databases">
        <authorList>
            <consortium name="Lawrence Berkeley National Laboratory"/>
            <person name="Haridas S."/>
            <person name="Hensen N."/>
            <person name="Bonometti L."/>
            <person name="Westerberg I."/>
            <person name="Brannstrom I.O."/>
            <person name="Guillou S."/>
            <person name="Cros-Aarteil S."/>
            <person name="Calhoun S."/>
            <person name="Kuo A."/>
            <person name="Mondo S."/>
            <person name="Pangilinan J."/>
            <person name="Riley R."/>
            <person name="Labutti K."/>
            <person name="Andreopoulos B."/>
            <person name="Lipzen A."/>
            <person name="Chen C."/>
            <person name="Yanf M."/>
            <person name="Daum C."/>
            <person name="Ng V."/>
            <person name="Clum A."/>
            <person name="Steindorff A."/>
            <person name="Ohm R."/>
            <person name="Martin F."/>
            <person name="Silar P."/>
            <person name="Natvig D."/>
            <person name="Lalanne C."/>
            <person name="Gautier V."/>
            <person name="Ament-Velasquez S.L."/>
            <person name="Kruys A."/>
            <person name="Hutchinson M.I."/>
            <person name="Powell A.J."/>
            <person name="Barry K."/>
            <person name="Miller A.N."/>
            <person name="Grigoriev I.V."/>
            <person name="Debuchy R."/>
            <person name="Gladieux P."/>
            <person name="Thoren M.H."/>
            <person name="Johannesson H."/>
        </authorList>
    </citation>
    <scope>NUCLEOTIDE SEQUENCE</scope>
    <source>
        <strain evidence="8">CBS 118394</strain>
    </source>
</reference>
<dbReference type="PRINTS" id="PR00370">
    <property type="entry name" value="FMOXYGENASE"/>
</dbReference>
<dbReference type="InterPro" id="IPR050346">
    <property type="entry name" value="FMO-like"/>
</dbReference>
<proteinExistence type="inferred from homology"/>
<dbReference type="InterPro" id="IPR036188">
    <property type="entry name" value="FAD/NAD-bd_sf"/>
</dbReference>
<evidence type="ECO:0000256" key="1">
    <source>
        <dbReference type="ARBA" id="ARBA00009183"/>
    </source>
</evidence>
<protein>
    <recommendedName>
        <fullName evidence="7">FAD dependent oxidoreductase domain-containing protein</fullName>
    </recommendedName>
</protein>
<evidence type="ECO:0000256" key="2">
    <source>
        <dbReference type="ARBA" id="ARBA00022630"/>
    </source>
</evidence>
<dbReference type="GO" id="GO:0050660">
    <property type="term" value="F:flavin adenine dinucleotide binding"/>
    <property type="evidence" value="ECO:0007669"/>
    <property type="project" value="InterPro"/>
</dbReference>
<keyword evidence="3" id="KW-0274">FAD</keyword>
<evidence type="ECO:0000256" key="4">
    <source>
        <dbReference type="ARBA" id="ARBA00022857"/>
    </source>
</evidence>
<dbReference type="PANTHER" id="PTHR23023">
    <property type="entry name" value="DIMETHYLANILINE MONOOXYGENASE"/>
    <property type="match status" value="1"/>
</dbReference>
<reference evidence="8" key="1">
    <citation type="journal article" date="2023" name="Mol. Phylogenet. Evol.">
        <title>Genome-scale phylogeny and comparative genomics of the fungal order Sordariales.</title>
        <authorList>
            <person name="Hensen N."/>
            <person name="Bonometti L."/>
            <person name="Westerberg I."/>
            <person name="Brannstrom I.O."/>
            <person name="Guillou S."/>
            <person name="Cros-Aarteil S."/>
            <person name="Calhoun S."/>
            <person name="Haridas S."/>
            <person name="Kuo A."/>
            <person name="Mondo S."/>
            <person name="Pangilinan J."/>
            <person name="Riley R."/>
            <person name="LaButti K."/>
            <person name="Andreopoulos B."/>
            <person name="Lipzen A."/>
            <person name="Chen C."/>
            <person name="Yan M."/>
            <person name="Daum C."/>
            <person name="Ng V."/>
            <person name="Clum A."/>
            <person name="Steindorff A."/>
            <person name="Ohm R.A."/>
            <person name="Martin F."/>
            <person name="Silar P."/>
            <person name="Natvig D.O."/>
            <person name="Lalanne C."/>
            <person name="Gautier V."/>
            <person name="Ament-Velasquez S.L."/>
            <person name="Kruys A."/>
            <person name="Hutchinson M.I."/>
            <person name="Powell A.J."/>
            <person name="Barry K."/>
            <person name="Miller A.N."/>
            <person name="Grigoriev I.V."/>
            <person name="Debuchy R."/>
            <person name="Gladieux P."/>
            <person name="Hiltunen Thoren M."/>
            <person name="Johannesson H."/>
        </authorList>
    </citation>
    <scope>NUCLEOTIDE SEQUENCE</scope>
    <source>
        <strain evidence="8">CBS 118394</strain>
    </source>
</reference>
<name>A0AAE0HXC1_9PEZI</name>
<dbReference type="Pfam" id="PF01266">
    <property type="entry name" value="DAO"/>
    <property type="match status" value="1"/>
</dbReference>
<dbReference type="SUPFAM" id="SSF51905">
    <property type="entry name" value="FAD/NAD(P)-binding domain"/>
    <property type="match status" value="2"/>
</dbReference>
<dbReference type="Proteomes" id="UP001283341">
    <property type="component" value="Unassembled WGS sequence"/>
</dbReference>
<keyword evidence="9" id="KW-1185">Reference proteome</keyword>
<keyword evidence="2" id="KW-0285">Flavoprotein</keyword>